<evidence type="ECO:0000256" key="9">
    <source>
        <dbReference type="SAM" id="SignalP"/>
    </source>
</evidence>
<dbReference type="InterPro" id="IPR001011">
    <property type="entry name" value="Acid_Pase_classA_bac"/>
</dbReference>
<proteinExistence type="inferred from homology"/>
<evidence type="ECO:0000313" key="12">
    <source>
        <dbReference type="Proteomes" id="UP000239181"/>
    </source>
</evidence>
<dbReference type="Proteomes" id="UP000239181">
    <property type="component" value="Unassembled WGS sequence"/>
</dbReference>
<dbReference type="EC" id="3.1.3.2" evidence="4 8"/>
<evidence type="ECO:0000256" key="8">
    <source>
        <dbReference type="PIRNR" id="PIRNR000897"/>
    </source>
</evidence>
<sequence length="244" mass="27041">MKHNLIVPSLLFSATLLSTTAIQAADQPQLKPAPLHGESYTVDSLYYLPPPPKQGDAAFENDKAAYRNGFKMKGSARWKQAAEDADLHLANQAKVWSQALGVNISETSTPETWKMLGELLVVGADYASNRAKQHYMRVRPFVVFNNPTCRPADEAALRKNGSYPSGHTAFGTLTALVFSQAKPERAKELMKKGYEFGQSRVICGAHWQSDVDAGRYVGATEYARLQTLPEFDKQIEQVKAELHQ</sequence>
<evidence type="ECO:0000313" key="11">
    <source>
        <dbReference type="EMBL" id="PRD12738.1"/>
    </source>
</evidence>
<protein>
    <recommendedName>
        <fullName evidence="4 8">Acid phosphatase</fullName>
        <ecNumber evidence="4 8">3.1.3.2</ecNumber>
    </recommendedName>
</protein>
<dbReference type="RefSeq" id="WP_105595426.1">
    <property type="nucleotide sequence ID" value="NZ_PDET01000027.1"/>
</dbReference>
<evidence type="ECO:0000256" key="6">
    <source>
        <dbReference type="ARBA" id="ARBA00022764"/>
    </source>
</evidence>
<dbReference type="GO" id="GO:0030288">
    <property type="term" value="C:outer membrane-bounded periplasmic space"/>
    <property type="evidence" value="ECO:0007669"/>
    <property type="project" value="InterPro"/>
</dbReference>
<dbReference type="EMBL" id="PDET01000027">
    <property type="protein sequence ID" value="PRD12738.1"/>
    <property type="molecule type" value="Genomic_DNA"/>
</dbReference>
<dbReference type="OrthoDB" id="9805301at2"/>
<dbReference type="AlphaFoldDB" id="A0A2S9I4K2"/>
<keyword evidence="6" id="KW-0574">Periplasm</keyword>
<dbReference type="GO" id="GO:0003993">
    <property type="term" value="F:acid phosphatase activity"/>
    <property type="evidence" value="ECO:0007669"/>
    <property type="project" value="UniProtKB-EC"/>
</dbReference>
<dbReference type="SUPFAM" id="SSF48317">
    <property type="entry name" value="Acid phosphatase/Vanadium-dependent haloperoxidase"/>
    <property type="match status" value="1"/>
</dbReference>
<gene>
    <name evidence="11" type="ORF">CQW29_24840</name>
</gene>
<feature type="signal peptide" evidence="9">
    <location>
        <begin position="1"/>
        <end position="24"/>
    </location>
</feature>
<evidence type="ECO:0000259" key="10">
    <source>
        <dbReference type="SMART" id="SM00014"/>
    </source>
</evidence>
<evidence type="ECO:0000256" key="4">
    <source>
        <dbReference type="ARBA" id="ARBA00012646"/>
    </source>
</evidence>
<dbReference type="CDD" id="cd03397">
    <property type="entry name" value="PAP2_acid_phosphatase"/>
    <property type="match status" value="1"/>
</dbReference>
<reference evidence="11 12" key="1">
    <citation type="submission" date="2017-10" db="EMBL/GenBank/DDBJ databases">
        <title>Draft genome of two endophytic bacteria isolated from 'guarana' Paullinia cupana (Mart.) Ducke.</title>
        <authorList>
            <person name="Siqueira K.A."/>
            <person name="Liotti R.G."/>
            <person name="Mendes T.A."/>
            <person name="Soares M.A."/>
        </authorList>
    </citation>
    <scope>NUCLEOTIDE SEQUENCE [LARGE SCALE GENOMIC DNA]</scope>
    <source>
        <strain evidence="11 12">342</strain>
    </source>
</reference>
<name>A0A2S9I4K2_9GAMM</name>
<comment type="subcellular location">
    <subcellularLocation>
        <location evidence="2">Periplasm</location>
    </subcellularLocation>
</comment>
<evidence type="ECO:0000256" key="5">
    <source>
        <dbReference type="ARBA" id="ARBA00022729"/>
    </source>
</evidence>
<evidence type="ECO:0000256" key="2">
    <source>
        <dbReference type="ARBA" id="ARBA00004418"/>
    </source>
</evidence>
<feature type="domain" description="Phosphatidic acid phosphatase type 2/haloperoxidase" evidence="10">
    <location>
        <begin position="115"/>
        <end position="226"/>
    </location>
</feature>
<keyword evidence="5 9" id="KW-0732">Signal</keyword>
<feature type="chain" id="PRO_5015677652" description="Acid phosphatase" evidence="9">
    <location>
        <begin position="25"/>
        <end position="244"/>
    </location>
</feature>
<comment type="caution">
    <text evidence="11">The sequence shown here is derived from an EMBL/GenBank/DDBJ whole genome shotgun (WGS) entry which is preliminary data.</text>
</comment>
<dbReference type="Gene3D" id="1.20.144.10">
    <property type="entry name" value="Phosphatidic acid phosphatase type 2/haloperoxidase"/>
    <property type="match status" value="1"/>
</dbReference>
<dbReference type="PIRSF" id="PIRSF000897">
    <property type="entry name" value="Acid_Ptase_ClsA"/>
    <property type="match status" value="1"/>
</dbReference>
<dbReference type="InterPro" id="IPR036938">
    <property type="entry name" value="PAP2/HPO_sf"/>
</dbReference>
<keyword evidence="12" id="KW-1185">Reference proteome</keyword>
<dbReference type="PROSITE" id="PS01157">
    <property type="entry name" value="ACID_PHOSPH_CL_A"/>
    <property type="match status" value="1"/>
</dbReference>
<dbReference type="PRINTS" id="PR00483">
    <property type="entry name" value="BACPHPHTASE"/>
</dbReference>
<comment type="catalytic activity">
    <reaction evidence="1 8">
        <text>a phosphate monoester + H2O = an alcohol + phosphate</text>
        <dbReference type="Rhea" id="RHEA:15017"/>
        <dbReference type="ChEBI" id="CHEBI:15377"/>
        <dbReference type="ChEBI" id="CHEBI:30879"/>
        <dbReference type="ChEBI" id="CHEBI:43474"/>
        <dbReference type="ChEBI" id="CHEBI:67140"/>
        <dbReference type="EC" id="3.1.3.2"/>
    </reaction>
</comment>
<dbReference type="SMART" id="SM00014">
    <property type="entry name" value="acidPPc"/>
    <property type="match status" value="1"/>
</dbReference>
<organism evidence="11 12">
    <name type="scientific">Pantoea coffeiphila</name>
    <dbReference type="NCBI Taxonomy" id="1465635"/>
    <lineage>
        <taxon>Bacteria</taxon>
        <taxon>Pseudomonadati</taxon>
        <taxon>Pseudomonadota</taxon>
        <taxon>Gammaproteobacteria</taxon>
        <taxon>Enterobacterales</taxon>
        <taxon>Erwiniaceae</taxon>
        <taxon>Pantoea</taxon>
    </lineage>
</organism>
<evidence type="ECO:0000256" key="7">
    <source>
        <dbReference type="ARBA" id="ARBA00022801"/>
    </source>
</evidence>
<dbReference type="InterPro" id="IPR000326">
    <property type="entry name" value="PAP2/HPO"/>
</dbReference>
<dbReference type="Pfam" id="PF01569">
    <property type="entry name" value="PAP2"/>
    <property type="match status" value="1"/>
</dbReference>
<accession>A0A2S9I4K2</accession>
<evidence type="ECO:0000256" key="3">
    <source>
        <dbReference type="ARBA" id="ARBA00009017"/>
    </source>
</evidence>
<comment type="similarity">
    <text evidence="3 8">Belongs to the class A bacterial acid phosphatase family.</text>
</comment>
<keyword evidence="7 8" id="KW-0378">Hydrolase</keyword>
<evidence type="ECO:0000256" key="1">
    <source>
        <dbReference type="ARBA" id="ARBA00000032"/>
    </source>
</evidence>
<dbReference type="InterPro" id="IPR018296">
    <property type="entry name" value="Acid_Pase_classA_bac_CS"/>
</dbReference>